<feature type="signal peptide" evidence="4">
    <location>
        <begin position="1"/>
        <end position="17"/>
    </location>
</feature>
<evidence type="ECO:0000256" key="2">
    <source>
        <dbReference type="PROSITE-ProRule" id="PRU00339"/>
    </source>
</evidence>
<feature type="compositionally biased region" description="Low complexity" evidence="3">
    <location>
        <begin position="425"/>
        <end position="437"/>
    </location>
</feature>
<evidence type="ECO:0000313" key="6">
    <source>
        <dbReference type="Proteomes" id="UP001363151"/>
    </source>
</evidence>
<feature type="region of interest" description="Disordered" evidence="3">
    <location>
        <begin position="317"/>
        <end position="450"/>
    </location>
</feature>
<feature type="compositionally biased region" description="Basic residues" evidence="3">
    <location>
        <begin position="352"/>
        <end position="364"/>
    </location>
</feature>
<evidence type="ECO:0000256" key="3">
    <source>
        <dbReference type="SAM" id="MobiDB-lite"/>
    </source>
</evidence>
<evidence type="ECO:0000256" key="1">
    <source>
        <dbReference type="ARBA" id="ARBA00022803"/>
    </source>
</evidence>
<name>A0ABR1G5J6_AURAN</name>
<dbReference type="Gene3D" id="1.25.40.10">
    <property type="entry name" value="Tetratricopeptide repeat domain"/>
    <property type="match status" value="1"/>
</dbReference>
<accession>A0ABR1G5J6</accession>
<dbReference type="InterPro" id="IPR019734">
    <property type="entry name" value="TPR_rpt"/>
</dbReference>
<gene>
    <name evidence="5" type="ORF">SO694_0016609</name>
</gene>
<evidence type="ECO:0000256" key="4">
    <source>
        <dbReference type="SAM" id="SignalP"/>
    </source>
</evidence>
<dbReference type="SMART" id="SM00028">
    <property type="entry name" value="TPR"/>
    <property type="match status" value="4"/>
</dbReference>
<proteinExistence type="predicted"/>
<feature type="region of interest" description="Disordered" evidence="3">
    <location>
        <begin position="484"/>
        <end position="516"/>
    </location>
</feature>
<feature type="region of interest" description="Disordered" evidence="3">
    <location>
        <begin position="39"/>
        <end position="76"/>
    </location>
</feature>
<organism evidence="5 6">
    <name type="scientific">Aureococcus anophagefferens</name>
    <name type="common">Harmful bloom alga</name>
    <dbReference type="NCBI Taxonomy" id="44056"/>
    <lineage>
        <taxon>Eukaryota</taxon>
        <taxon>Sar</taxon>
        <taxon>Stramenopiles</taxon>
        <taxon>Ochrophyta</taxon>
        <taxon>Pelagophyceae</taxon>
        <taxon>Pelagomonadales</taxon>
        <taxon>Pelagomonadaceae</taxon>
        <taxon>Aureococcus</taxon>
    </lineage>
</organism>
<dbReference type="SUPFAM" id="SSF48452">
    <property type="entry name" value="TPR-like"/>
    <property type="match status" value="1"/>
</dbReference>
<reference evidence="5 6" key="1">
    <citation type="submission" date="2024-03" db="EMBL/GenBank/DDBJ databases">
        <title>Aureococcus anophagefferens CCMP1851 and Kratosvirus quantuckense: Draft genome of a second virus-susceptible host strain in the model system.</title>
        <authorList>
            <person name="Chase E."/>
            <person name="Truchon A.R."/>
            <person name="Schepens W."/>
            <person name="Wilhelm S.W."/>
        </authorList>
    </citation>
    <scope>NUCLEOTIDE SEQUENCE [LARGE SCALE GENOMIC DNA]</scope>
    <source>
        <strain evidence="5 6">CCMP1851</strain>
    </source>
</reference>
<dbReference type="PANTHER" id="PTHR12558">
    <property type="entry name" value="CELL DIVISION CYCLE 16,23,27"/>
    <property type="match status" value="1"/>
</dbReference>
<evidence type="ECO:0000313" key="5">
    <source>
        <dbReference type="EMBL" id="KAK7248591.1"/>
    </source>
</evidence>
<keyword evidence="4" id="KW-0732">Signal</keyword>
<dbReference type="EMBL" id="JBBJCI010000090">
    <property type="protein sequence ID" value="KAK7248591.1"/>
    <property type="molecule type" value="Genomic_DNA"/>
</dbReference>
<dbReference type="InterPro" id="IPR011990">
    <property type="entry name" value="TPR-like_helical_dom_sf"/>
</dbReference>
<keyword evidence="6" id="KW-1185">Reference proteome</keyword>
<feature type="chain" id="PRO_5047089152" description="Tetratricopeptide repeat protein" evidence="4">
    <location>
        <begin position="18"/>
        <end position="542"/>
    </location>
</feature>
<feature type="repeat" description="TPR" evidence="2">
    <location>
        <begin position="187"/>
        <end position="220"/>
    </location>
</feature>
<sequence length="542" mass="57834">MRTRGALLLLALSFVGGLRPRERSLPSLAARLRGGESFWGPGDDDADAAHEESLPDHAPEDDDDDDDDEARAAKAAQRWTRRAFEAAHEGRSGAAASAFKRALRLTPGDAPYRAALLINAGSYLAFSGRSDDALPPLREAASLAPDEPRALHALGNALHQCDAPADALEVYARALHCAPSEDFPPNAPLLNNVATILLATGERDLATASLERSLEIEPHAPGTLFNLATAKYGAALDAAAVSSQRRVALATGGRARVRAAFSSGLYGEPSSAFRDVLDLLDAAEPHAPPGSPLRERVLALRACASNRVPGRAEHAAADFEGVLRPRERARATPPPGQRAPRARARATGPWAKPRRRSASRRSATRRGDARRLGARSEGGRREGGKRRRDPSPLGARGDGPRRCAAGPTSSWGWRSRATRRRSTRRSTTSSSPRSSAPARRRWSRTTRSAPRLEAHDDVRFARVVASLTHNDARAAVDALIPRRRAAADARPPAPPPSPGPAATTTRGRPPFLLTSPPLSLVARAGQRAAPGVDVRLSLRMGE</sequence>
<evidence type="ECO:0008006" key="7">
    <source>
        <dbReference type="Google" id="ProtNLM"/>
    </source>
</evidence>
<keyword evidence="1 2" id="KW-0802">TPR repeat</keyword>
<feature type="compositionally biased region" description="Basic and acidic residues" evidence="3">
    <location>
        <begin position="47"/>
        <end position="58"/>
    </location>
</feature>
<dbReference type="Proteomes" id="UP001363151">
    <property type="component" value="Unassembled WGS sequence"/>
</dbReference>
<comment type="caution">
    <text evidence="5">The sequence shown here is derived from an EMBL/GenBank/DDBJ whole genome shotgun (WGS) entry which is preliminary data.</text>
</comment>
<dbReference type="PANTHER" id="PTHR12558:SF33">
    <property type="entry name" value="BLL7664 PROTEIN"/>
    <property type="match status" value="1"/>
</dbReference>
<feature type="compositionally biased region" description="Basic and acidic residues" evidence="3">
    <location>
        <begin position="317"/>
        <end position="330"/>
    </location>
</feature>
<feature type="compositionally biased region" description="Acidic residues" evidence="3">
    <location>
        <begin position="59"/>
        <end position="69"/>
    </location>
</feature>
<protein>
    <recommendedName>
        <fullName evidence="7">Tetratricopeptide repeat protein</fullName>
    </recommendedName>
</protein>
<dbReference type="PROSITE" id="PS50005">
    <property type="entry name" value="TPR"/>
    <property type="match status" value="1"/>
</dbReference>